<dbReference type="InterPro" id="IPR002569">
    <property type="entry name" value="Met_Sox_Rdtase_MsrA_dom"/>
</dbReference>
<protein>
    <recommendedName>
        <fullName evidence="4">Peptide methionine sulfoxide reductase MsrA</fullName>
        <shortName evidence="4">Protein-methionine-S-oxide reductase</shortName>
        <ecNumber evidence="4">1.8.4.11</ecNumber>
    </recommendedName>
    <alternativeName>
        <fullName evidence="4">Peptide-methionine (S)-S-oxide reductase</fullName>
        <shortName evidence="4">Peptide Met(O) reductase</shortName>
    </alternativeName>
</protein>
<evidence type="ECO:0000259" key="5">
    <source>
        <dbReference type="Pfam" id="PF01625"/>
    </source>
</evidence>
<name>A0A1H6Q356_9FLAO</name>
<evidence type="ECO:0000256" key="2">
    <source>
        <dbReference type="ARBA" id="ARBA00047806"/>
    </source>
</evidence>
<keyword evidence="1 4" id="KW-0560">Oxidoreductase</keyword>
<gene>
    <name evidence="4" type="primary">msrA</name>
    <name evidence="6" type="ORF">SAMN05660918_0236</name>
</gene>
<dbReference type="Pfam" id="PF01625">
    <property type="entry name" value="PMSR"/>
    <property type="match status" value="1"/>
</dbReference>
<keyword evidence="7" id="KW-1185">Reference proteome</keyword>
<dbReference type="Proteomes" id="UP000199702">
    <property type="component" value="Unassembled WGS sequence"/>
</dbReference>
<evidence type="ECO:0000256" key="3">
    <source>
        <dbReference type="ARBA" id="ARBA00048782"/>
    </source>
</evidence>
<dbReference type="PANTHER" id="PTHR43774">
    <property type="entry name" value="PEPTIDE METHIONINE SULFOXIDE REDUCTASE"/>
    <property type="match status" value="1"/>
</dbReference>
<dbReference type="SUPFAM" id="SSF55068">
    <property type="entry name" value="Peptide methionine sulfoxide reductase"/>
    <property type="match status" value="1"/>
</dbReference>
<dbReference type="OrthoDB" id="4174719at2"/>
<accession>A0A1H6Q356</accession>
<evidence type="ECO:0000256" key="1">
    <source>
        <dbReference type="ARBA" id="ARBA00023002"/>
    </source>
</evidence>
<reference evidence="7" key="1">
    <citation type="submission" date="2016-10" db="EMBL/GenBank/DDBJ databases">
        <authorList>
            <person name="Varghese N."/>
            <person name="Submissions S."/>
        </authorList>
    </citation>
    <scope>NUCLEOTIDE SEQUENCE [LARGE SCALE GENOMIC DNA]</scope>
    <source>
        <strain evidence="7">DSM 17934</strain>
    </source>
</reference>
<dbReference type="EC" id="1.8.4.11" evidence="4"/>
<dbReference type="RefSeq" id="WP_091306505.1">
    <property type="nucleotide sequence ID" value="NZ_CBCSJU010000001.1"/>
</dbReference>
<evidence type="ECO:0000256" key="4">
    <source>
        <dbReference type="HAMAP-Rule" id="MF_01401"/>
    </source>
</evidence>
<comment type="catalytic activity">
    <reaction evidence="3 4">
        <text>[thioredoxin]-disulfide + L-methionine + H2O = L-methionine (S)-S-oxide + [thioredoxin]-dithiol</text>
        <dbReference type="Rhea" id="RHEA:19993"/>
        <dbReference type="Rhea" id="RHEA-COMP:10698"/>
        <dbReference type="Rhea" id="RHEA-COMP:10700"/>
        <dbReference type="ChEBI" id="CHEBI:15377"/>
        <dbReference type="ChEBI" id="CHEBI:29950"/>
        <dbReference type="ChEBI" id="CHEBI:50058"/>
        <dbReference type="ChEBI" id="CHEBI:57844"/>
        <dbReference type="ChEBI" id="CHEBI:58772"/>
        <dbReference type="EC" id="1.8.4.11"/>
    </reaction>
</comment>
<comment type="function">
    <text evidence="4">Has an important function as a repair enzyme for proteins that have been inactivated by oxidation. Catalyzes the reversible oxidation-reduction of methionine sulfoxide in proteins to methionine.</text>
</comment>
<evidence type="ECO:0000313" key="7">
    <source>
        <dbReference type="Proteomes" id="UP000199702"/>
    </source>
</evidence>
<sequence>MNYIVLLSSFLSLFSCGSKSQTVEKKSENKIENKREIMNDSVQLATFAGGCFWCTEAVFLEVKGVEKVVSGFTGGFIKNPAYREVCNGTTGHAEGIQITFNPKEVAYEDLLEIFFATHDPTTLNKQGADIGTQYRSAIFYHSPEQKAKAENYIQLIEKEKLYPNPVVTQIEEAGVFYLAEDYHQNYYNQNKEQGYCEYVIAPKLDKLRKYYKSKLK</sequence>
<dbReference type="NCBIfam" id="TIGR00401">
    <property type="entry name" value="msrA"/>
    <property type="match status" value="1"/>
</dbReference>
<dbReference type="Gene3D" id="3.30.1060.10">
    <property type="entry name" value="Peptide methionine sulphoxide reductase MsrA"/>
    <property type="match status" value="1"/>
</dbReference>
<comment type="catalytic activity">
    <reaction evidence="2 4">
        <text>L-methionyl-[protein] + [thioredoxin]-disulfide + H2O = L-methionyl-(S)-S-oxide-[protein] + [thioredoxin]-dithiol</text>
        <dbReference type="Rhea" id="RHEA:14217"/>
        <dbReference type="Rhea" id="RHEA-COMP:10698"/>
        <dbReference type="Rhea" id="RHEA-COMP:10700"/>
        <dbReference type="Rhea" id="RHEA-COMP:12313"/>
        <dbReference type="Rhea" id="RHEA-COMP:12315"/>
        <dbReference type="ChEBI" id="CHEBI:15377"/>
        <dbReference type="ChEBI" id="CHEBI:16044"/>
        <dbReference type="ChEBI" id="CHEBI:29950"/>
        <dbReference type="ChEBI" id="CHEBI:44120"/>
        <dbReference type="ChEBI" id="CHEBI:50058"/>
        <dbReference type="EC" id="1.8.4.11"/>
    </reaction>
</comment>
<feature type="domain" description="Peptide methionine sulphoxide reductase MsrA" evidence="5">
    <location>
        <begin position="45"/>
        <end position="197"/>
    </location>
</feature>
<proteinExistence type="inferred from homology"/>
<dbReference type="HAMAP" id="MF_01401">
    <property type="entry name" value="MsrA"/>
    <property type="match status" value="1"/>
</dbReference>
<comment type="similarity">
    <text evidence="4">Belongs to the MsrA Met sulfoxide reductase family.</text>
</comment>
<dbReference type="InterPro" id="IPR036509">
    <property type="entry name" value="Met_Sox_Rdtase_MsrA_sf"/>
</dbReference>
<dbReference type="EMBL" id="FNYA01000001">
    <property type="protein sequence ID" value="SEI38279.1"/>
    <property type="molecule type" value="Genomic_DNA"/>
</dbReference>
<evidence type="ECO:0000313" key="6">
    <source>
        <dbReference type="EMBL" id="SEI38279.1"/>
    </source>
</evidence>
<feature type="active site" evidence="4">
    <location>
        <position position="51"/>
    </location>
</feature>
<dbReference type="AlphaFoldDB" id="A0A1H6Q356"/>
<dbReference type="PANTHER" id="PTHR43774:SF1">
    <property type="entry name" value="PEPTIDE METHIONINE SULFOXIDE REDUCTASE MSRA 2"/>
    <property type="match status" value="1"/>
</dbReference>
<dbReference type="STRING" id="402734.SAMN05660918_0236"/>
<dbReference type="GO" id="GO:0033744">
    <property type="term" value="F:L-methionine:thioredoxin-disulfide S-oxidoreductase activity"/>
    <property type="evidence" value="ECO:0007669"/>
    <property type="project" value="RHEA"/>
</dbReference>
<dbReference type="GO" id="GO:0008113">
    <property type="term" value="F:peptide-methionine (S)-S-oxide reductase activity"/>
    <property type="evidence" value="ECO:0007669"/>
    <property type="project" value="UniProtKB-UniRule"/>
</dbReference>
<organism evidence="6 7">
    <name type="scientific">Flavobacterium terrigena</name>
    <dbReference type="NCBI Taxonomy" id="402734"/>
    <lineage>
        <taxon>Bacteria</taxon>
        <taxon>Pseudomonadati</taxon>
        <taxon>Bacteroidota</taxon>
        <taxon>Flavobacteriia</taxon>
        <taxon>Flavobacteriales</taxon>
        <taxon>Flavobacteriaceae</taxon>
        <taxon>Flavobacterium</taxon>
    </lineage>
</organism>